<comment type="caution">
    <text evidence="1">The sequence shown here is derived from an EMBL/GenBank/DDBJ whole genome shotgun (WGS) entry which is preliminary data.</text>
</comment>
<dbReference type="Gene3D" id="3.40.1050.10">
    <property type="entry name" value="Carbonic anhydrase"/>
    <property type="match status" value="1"/>
</dbReference>
<accession>A0A0F9FYJ3</accession>
<feature type="non-terminal residue" evidence="1">
    <location>
        <position position="1"/>
    </location>
</feature>
<dbReference type="EMBL" id="LAZR01028493">
    <property type="protein sequence ID" value="KKL62430.1"/>
    <property type="molecule type" value="Genomic_DNA"/>
</dbReference>
<name>A0A0F9FYJ3_9ZZZZ</name>
<reference evidence="1" key="1">
    <citation type="journal article" date="2015" name="Nature">
        <title>Complex archaea that bridge the gap between prokaryotes and eukaryotes.</title>
        <authorList>
            <person name="Spang A."/>
            <person name="Saw J.H."/>
            <person name="Jorgensen S.L."/>
            <person name="Zaremba-Niedzwiedzka K."/>
            <person name="Martijn J."/>
            <person name="Lind A.E."/>
            <person name="van Eijk R."/>
            <person name="Schleper C."/>
            <person name="Guy L."/>
            <person name="Ettema T.J."/>
        </authorList>
    </citation>
    <scope>NUCLEOTIDE SEQUENCE</scope>
</reference>
<dbReference type="GO" id="GO:0004089">
    <property type="term" value="F:carbonate dehydratase activity"/>
    <property type="evidence" value="ECO:0007669"/>
    <property type="project" value="InterPro"/>
</dbReference>
<dbReference type="InterPro" id="IPR046871">
    <property type="entry name" value="Pro_CA_2"/>
</dbReference>
<dbReference type="AlphaFoldDB" id="A0A0F9FYJ3"/>
<dbReference type="GO" id="GO:0008270">
    <property type="term" value="F:zinc ion binding"/>
    <property type="evidence" value="ECO:0007669"/>
    <property type="project" value="InterPro"/>
</dbReference>
<dbReference type="SUPFAM" id="SSF53056">
    <property type="entry name" value="beta-carbonic anhydrase, cab"/>
    <property type="match status" value="1"/>
</dbReference>
<evidence type="ECO:0000313" key="1">
    <source>
        <dbReference type="EMBL" id="KKL62430.1"/>
    </source>
</evidence>
<proteinExistence type="predicted"/>
<gene>
    <name evidence="1" type="ORF">LCGC14_2185250</name>
</gene>
<dbReference type="InterPro" id="IPR036874">
    <property type="entry name" value="Carbonic_anhydrase_sf"/>
</dbReference>
<dbReference type="Pfam" id="PF20393">
    <property type="entry name" value="Pro_CA_2"/>
    <property type="match status" value="1"/>
</dbReference>
<sequence length="135" mass="15343">CDALVLTCMDFRFKSQSRLFVREHMGIKTYDSVSVPGACWYINHGGDNGLLLKSMALAVELHNVSKIILINHEDCKTYDGSARFSGDREAEFSFHAEELRAARRKVKDAVKVDHVLLAYARMLKDTDMLEYLIVT</sequence>
<evidence type="ECO:0008006" key="2">
    <source>
        <dbReference type="Google" id="ProtNLM"/>
    </source>
</evidence>
<organism evidence="1">
    <name type="scientific">marine sediment metagenome</name>
    <dbReference type="NCBI Taxonomy" id="412755"/>
    <lineage>
        <taxon>unclassified sequences</taxon>
        <taxon>metagenomes</taxon>
        <taxon>ecological metagenomes</taxon>
    </lineage>
</organism>
<protein>
    <recommendedName>
        <fullName evidence="2">Carbonic anhydrase</fullName>
    </recommendedName>
</protein>